<organism evidence="1">
    <name type="scientific">Medicago truncatula</name>
    <name type="common">Barrel medic</name>
    <name type="synonym">Medicago tribuloides</name>
    <dbReference type="NCBI Taxonomy" id="3880"/>
    <lineage>
        <taxon>Eukaryota</taxon>
        <taxon>Viridiplantae</taxon>
        <taxon>Streptophyta</taxon>
        <taxon>Embryophyta</taxon>
        <taxon>Tracheophyta</taxon>
        <taxon>Spermatophyta</taxon>
        <taxon>Magnoliopsida</taxon>
        <taxon>eudicotyledons</taxon>
        <taxon>Gunneridae</taxon>
        <taxon>Pentapetalae</taxon>
        <taxon>rosids</taxon>
        <taxon>fabids</taxon>
        <taxon>Fabales</taxon>
        <taxon>Fabaceae</taxon>
        <taxon>Papilionoideae</taxon>
        <taxon>50 kb inversion clade</taxon>
        <taxon>NPAAA clade</taxon>
        <taxon>Hologalegina</taxon>
        <taxon>IRL clade</taxon>
        <taxon>Trifolieae</taxon>
        <taxon>Medicago</taxon>
    </lineage>
</organism>
<protein>
    <submittedName>
        <fullName evidence="1">Uncharacterized protein</fullName>
    </submittedName>
</protein>
<dbReference type="EMBL" id="AC155891">
    <property type="protein sequence ID" value="ABN08337.1"/>
    <property type="molecule type" value="Genomic_DNA"/>
</dbReference>
<sequence length="56" mass="6390">MRLGSTDRADHSTLSGTTIHLVSTIVRPLMCSETSIFHLSWYLMHVIRSQMLKLDC</sequence>
<name>A2Q3Y7_MEDTR</name>
<reference evidence="1" key="2">
    <citation type="submission" date="2007-03" db="EMBL/GenBank/DDBJ databases">
        <authorList>
            <consortium name="The International Medicago Genome Annotation Group"/>
        </authorList>
    </citation>
    <scope>NUCLEOTIDE SEQUENCE</scope>
</reference>
<accession>A2Q3Y7</accession>
<evidence type="ECO:0000313" key="1">
    <source>
        <dbReference type="EMBL" id="ABN08337.1"/>
    </source>
</evidence>
<reference evidence="1" key="1">
    <citation type="submission" date="2005-03" db="EMBL/GenBank/DDBJ databases">
        <authorList>
            <person name="Town C.D."/>
        </authorList>
    </citation>
    <scope>NUCLEOTIDE SEQUENCE</scope>
</reference>
<gene>
    <name evidence="1" type="ORF">MtrDRAFT_AC155891g17v1</name>
</gene>
<dbReference type="AlphaFoldDB" id="A2Q3Y7"/>
<proteinExistence type="predicted"/>